<comment type="subunit">
    <text evidence="7">Homotetramer.</text>
</comment>
<dbReference type="RefSeq" id="WP_219780702.1">
    <property type="nucleotide sequence ID" value="NZ_JAHXPT010000012.1"/>
</dbReference>
<feature type="binding site" evidence="7">
    <location>
        <position position="101"/>
    </location>
    <ligand>
        <name>substrate</name>
    </ligand>
</feature>
<dbReference type="NCBIfam" id="NF000824">
    <property type="entry name" value="PRK00066.1"/>
    <property type="match status" value="1"/>
</dbReference>
<feature type="domain" description="Lactate/malate dehydrogenase N-terminal" evidence="9">
    <location>
        <begin position="18"/>
        <end position="155"/>
    </location>
</feature>
<feature type="domain" description="Lactate/malate dehydrogenase C-terminal" evidence="10">
    <location>
        <begin position="158"/>
        <end position="323"/>
    </location>
</feature>
<feature type="binding site" evidence="7">
    <location>
        <begin position="161"/>
        <end position="164"/>
    </location>
    <ligand>
        <name>substrate</name>
    </ligand>
</feature>
<accession>A0ABS7AT26</accession>
<comment type="similarity">
    <text evidence="2 7">Belongs to the LDH/MDH superfamily. LDH family.</text>
</comment>
<feature type="binding site" evidence="7">
    <location>
        <begin position="131"/>
        <end position="133"/>
    </location>
    <ligand>
        <name>NAD(+)</name>
        <dbReference type="ChEBI" id="CHEBI:57540"/>
    </ligand>
</feature>
<dbReference type="PRINTS" id="PR00086">
    <property type="entry name" value="LLDHDRGNASE"/>
</dbReference>
<evidence type="ECO:0000313" key="12">
    <source>
        <dbReference type="Proteomes" id="UP001519921"/>
    </source>
</evidence>
<comment type="caution">
    <text evidence="11">The sequence shown here is derived from an EMBL/GenBank/DDBJ whole genome shotgun (WGS) entry which is preliminary data.</text>
</comment>
<comment type="subcellular location">
    <subcellularLocation>
        <location evidence="7">Cytoplasm</location>
    </subcellularLocation>
</comment>
<dbReference type="PANTHER" id="PTHR43128">
    <property type="entry name" value="L-2-HYDROXYCARBOXYLATE DEHYDROGENASE (NAD(P)(+))"/>
    <property type="match status" value="1"/>
</dbReference>
<feature type="active site" description="Proton acceptor" evidence="7">
    <location>
        <position position="188"/>
    </location>
</feature>
<protein>
    <recommendedName>
        <fullName evidence="3 7">L-lactate dehydrogenase</fullName>
        <shortName evidence="7">L-LDH</shortName>
        <ecNumber evidence="3 7">1.1.1.27</ecNumber>
    </recommendedName>
</protein>
<keyword evidence="8" id="KW-0472">Membrane</keyword>
<dbReference type="PANTHER" id="PTHR43128:SF16">
    <property type="entry name" value="L-LACTATE DEHYDROGENASE"/>
    <property type="match status" value="1"/>
</dbReference>
<feature type="binding site" evidence="7">
    <location>
        <position position="27"/>
    </location>
    <ligand>
        <name>NAD(+)</name>
        <dbReference type="ChEBI" id="CHEBI:57540"/>
    </ligand>
</feature>
<comment type="function">
    <text evidence="7">Catalyzes the conversion of lactate to pyruvate.</text>
</comment>
<evidence type="ECO:0000256" key="7">
    <source>
        <dbReference type="HAMAP-Rule" id="MF_00488"/>
    </source>
</evidence>
<dbReference type="EC" id="1.1.1.27" evidence="3 7"/>
<evidence type="ECO:0000256" key="3">
    <source>
        <dbReference type="ARBA" id="ARBA00012967"/>
    </source>
</evidence>
<feature type="transmembrane region" description="Helical" evidence="8">
    <location>
        <begin position="21"/>
        <end position="41"/>
    </location>
</feature>
<dbReference type="EMBL" id="JAHXPT010000012">
    <property type="protein sequence ID" value="MBW6411238.1"/>
    <property type="molecule type" value="Genomic_DNA"/>
</dbReference>
<keyword evidence="12" id="KW-1185">Reference proteome</keyword>
<keyword evidence="8" id="KW-1133">Transmembrane helix</keyword>
<evidence type="ECO:0000256" key="1">
    <source>
        <dbReference type="ARBA" id="ARBA00004843"/>
    </source>
</evidence>
<evidence type="ECO:0000313" key="11">
    <source>
        <dbReference type="EMBL" id="MBW6411238.1"/>
    </source>
</evidence>
<dbReference type="InterPro" id="IPR036291">
    <property type="entry name" value="NAD(P)-bd_dom_sf"/>
</dbReference>
<comment type="caution">
    <text evidence="7">Lacks conserved residue(s) required for the propagation of feature annotation.</text>
</comment>
<dbReference type="Proteomes" id="UP001519921">
    <property type="component" value="Unassembled WGS sequence"/>
</dbReference>
<proteinExistence type="inferred from homology"/>
<name>A0ABS7AT26_9CLOT</name>
<dbReference type="Pfam" id="PF00056">
    <property type="entry name" value="Ldh_1_N"/>
    <property type="match status" value="1"/>
</dbReference>
<evidence type="ECO:0000256" key="2">
    <source>
        <dbReference type="ARBA" id="ARBA00006054"/>
    </source>
</evidence>
<feature type="binding site" evidence="7">
    <location>
        <begin position="92"/>
        <end position="93"/>
    </location>
    <ligand>
        <name>NAD(+)</name>
        <dbReference type="ChEBI" id="CHEBI:57540"/>
    </ligand>
</feature>
<sequence length="326" mass="36002">MYIECLGGKIVVKERKRKISIIGAGFVGSTAAFALMNSGVATEICIYDINMDKAMGEVMDLVHGTSFVKPVNIYAGSIAETRNSDIIIITAGAAQKEGETRLDLIEKNYNIFKGFIPELAAASPEAILLVASNPVDILSYITYKLSGFPKERVIGTGTVLDTSRLKYVIGKYLNVNNNNIHAYVLGEHGDSEIVSWSTGSIAGESFEEYTEKFSLEWDEEIKNVIENDVKNAAYEIISRKKATYYAIGLAINQIVESILRDENTILTVSSLMNDEYGIKDIYLAIPTILNRNGAVRTVEPKISKDEINKLKDSAKVLKEHMKNINL</sequence>
<dbReference type="HAMAP" id="MF_00488">
    <property type="entry name" value="Lactate_dehydrog"/>
    <property type="match status" value="1"/>
</dbReference>
<dbReference type="SUPFAM" id="SSF56327">
    <property type="entry name" value="LDH C-terminal domain-like"/>
    <property type="match status" value="1"/>
</dbReference>
<dbReference type="CDD" id="cd05292">
    <property type="entry name" value="LDH_2"/>
    <property type="match status" value="1"/>
</dbReference>
<dbReference type="PROSITE" id="PS00064">
    <property type="entry name" value="L_LDH"/>
    <property type="match status" value="1"/>
</dbReference>
<dbReference type="Pfam" id="PF02866">
    <property type="entry name" value="Ldh_1_C"/>
    <property type="match status" value="1"/>
</dbReference>
<dbReference type="InterPro" id="IPR018177">
    <property type="entry name" value="L-lactate_DH_AS"/>
</dbReference>
<keyword evidence="5 7" id="KW-0520">NAD</keyword>
<dbReference type="GO" id="GO:0004459">
    <property type="term" value="F:L-lactate dehydrogenase (NAD+) activity"/>
    <property type="evidence" value="ECO:0007669"/>
    <property type="project" value="UniProtKB-EC"/>
</dbReference>
<dbReference type="NCBIfam" id="TIGR01771">
    <property type="entry name" value="L-LDH-NAD"/>
    <property type="match status" value="1"/>
</dbReference>
<feature type="modified residue" description="Phosphotyrosine" evidence="7">
    <location>
        <position position="234"/>
    </location>
</feature>
<dbReference type="InterPro" id="IPR001236">
    <property type="entry name" value="Lactate/malate_DH_N"/>
</dbReference>
<feature type="binding site" evidence="7">
    <location>
        <position position="243"/>
    </location>
    <ligand>
        <name>substrate</name>
    </ligand>
</feature>
<dbReference type="InterPro" id="IPR011304">
    <property type="entry name" value="L-lactate_DH"/>
</dbReference>
<dbReference type="PIRSF" id="PIRSF000102">
    <property type="entry name" value="Lac_mal_DH"/>
    <property type="match status" value="1"/>
</dbReference>
<feature type="binding site" evidence="7">
    <location>
        <begin position="133"/>
        <end position="136"/>
    </location>
    <ligand>
        <name>substrate</name>
    </ligand>
</feature>
<dbReference type="InterPro" id="IPR015955">
    <property type="entry name" value="Lactate_DH/Glyco_Ohase_4_C"/>
</dbReference>
<dbReference type="Gene3D" id="3.90.110.10">
    <property type="entry name" value="Lactate dehydrogenase/glycoside hydrolase, family 4, C-terminal"/>
    <property type="match status" value="1"/>
</dbReference>
<comment type="catalytic activity">
    <reaction evidence="6 7">
        <text>(S)-lactate + NAD(+) = pyruvate + NADH + H(+)</text>
        <dbReference type="Rhea" id="RHEA:23444"/>
        <dbReference type="ChEBI" id="CHEBI:15361"/>
        <dbReference type="ChEBI" id="CHEBI:15378"/>
        <dbReference type="ChEBI" id="CHEBI:16651"/>
        <dbReference type="ChEBI" id="CHEBI:57540"/>
        <dbReference type="ChEBI" id="CHEBI:57945"/>
        <dbReference type="EC" id="1.1.1.27"/>
    </reaction>
</comment>
<feature type="binding site" evidence="7">
    <location>
        <position position="48"/>
    </location>
    <ligand>
        <name>NAD(+)</name>
        <dbReference type="ChEBI" id="CHEBI:57540"/>
    </ligand>
</feature>
<keyword evidence="7" id="KW-0963">Cytoplasm</keyword>
<evidence type="ECO:0000259" key="9">
    <source>
        <dbReference type="Pfam" id="PF00056"/>
    </source>
</evidence>
<dbReference type="SUPFAM" id="SSF51735">
    <property type="entry name" value="NAD(P)-binding Rossmann-fold domains"/>
    <property type="match status" value="1"/>
</dbReference>
<evidence type="ECO:0000259" key="10">
    <source>
        <dbReference type="Pfam" id="PF02866"/>
    </source>
</evidence>
<feature type="binding site" evidence="7">
    <location>
        <position position="181"/>
    </location>
    <ligand>
        <name>beta-D-fructose 1,6-bisphosphate</name>
        <dbReference type="ChEBI" id="CHEBI:32966"/>
        <note>allosteric activator</note>
    </ligand>
</feature>
<comment type="pathway">
    <text evidence="1 7">Fermentation; pyruvate fermentation to lactate; (S)-lactate from pyruvate: step 1/1.</text>
</comment>
<keyword evidence="4 7" id="KW-0560">Oxidoreductase</keyword>
<gene>
    <name evidence="7" type="primary">ldh</name>
    <name evidence="11" type="ORF">KYD98_14185</name>
</gene>
<evidence type="ECO:0000256" key="5">
    <source>
        <dbReference type="ARBA" id="ARBA00023027"/>
    </source>
</evidence>
<feature type="binding site" evidence="7">
    <location>
        <position position="166"/>
    </location>
    <ligand>
        <name>beta-D-fructose 1,6-bisphosphate</name>
        <dbReference type="ChEBI" id="CHEBI:32966"/>
        <note>allosteric activator</note>
    </ligand>
</feature>
<organism evidence="11 12">
    <name type="scientific">Clostridium weizhouense</name>
    <dbReference type="NCBI Taxonomy" id="2859781"/>
    <lineage>
        <taxon>Bacteria</taxon>
        <taxon>Bacillati</taxon>
        <taxon>Bacillota</taxon>
        <taxon>Clostridia</taxon>
        <taxon>Eubacteriales</taxon>
        <taxon>Clostridiaceae</taxon>
        <taxon>Clostridium</taxon>
    </lineage>
</organism>
<keyword evidence="7" id="KW-0021">Allosteric enzyme</keyword>
<feature type="binding site" evidence="7">
    <location>
        <position position="156"/>
    </location>
    <ligand>
        <name>NAD(+)</name>
        <dbReference type="ChEBI" id="CHEBI:57540"/>
    </ligand>
</feature>
<feature type="binding site" evidence="7">
    <location>
        <position position="95"/>
    </location>
    <ligand>
        <name>substrate</name>
    </ligand>
</feature>
<reference evidence="11 12" key="1">
    <citation type="submission" date="2021-07" db="EMBL/GenBank/DDBJ databases">
        <title>Clostridium weizhouense sp. nov., an anaerobic bacterium isolated from activated sludge of Petroleum wastewater.</title>
        <authorList>
            <person name="Li Q."/>
        </authorList>
    </citation>
    <scope>NUCLEOTIDE SEQUENCE [LARGE SCALE GENOMIC DNA]</scope>
    <source>
        <strain evidence="11 12">YB-6</strain>
    </source>
</reference>
<dbReference type="Gene3D" id="3.40.50.720">
    <property type="entry name" value="NAD(P)-binding Rossmann-like Domain"/>
    <property type="match status" value="1"/>
</dbReference>
<keyword evidence="7" id="KW-0597">Phosphoprotein</keyword>
<evidence type="ECO:0000256" key="6">
    <source>
        <dbReference type="ARBA" id="ARBA00049258"/>
    </source>
</evidence>
<dbReference type="InterPro" id="IPR022383">
    <property type="entry name" value="Lactate/malate_DH_C"/>
</dbReference>
<feature type="binding site" evidence="7">
    <location>
        <position position="53"/>
    </location>
    <ligand>
        <name>NAD(+)</name>
        <dbReference type="ChEBI" id="CHEBI:57540"/>
    </ligand>
</feature>
<dbReference type="InterPro" id="IPR001557">
    <property type="entry name" value="L-lactate/malate_DH"/>
</dbReference>
<keyword evidence="8" id="KW-0812">Transmembrane</keyword>
<evidence type="ECO:0000256" key="4">
    <source>
        <dbReference type="ARBA" id="ARBA00023002"/>
    </source>
</evidence>
<evidence type="ECO:0000256" key="8">
    <source>
        <dbReference type="SAM" id="Phobius"/>
    </source>
</evidence>
<comment type="activity regulation">
    <text evidence="7">Allosterically activated by fructose 1,6-bisphosphate (FBP).</text>
</comment>